<keyword evidence="5" id="KW-0539">Nucleus</keyword>
<evidence type="ECO:0000256" key="2">
    <source>
        <dbReference type="ARBA" id="ARBA00023015"/>
    </source>
</evidence>
<dbReference type="KEGG" id="dpx:DAPPUDRAFT_303137"/>
<protein>
    <recommendedName>
        <fullName evidence="8">BHLH domain-containing protein</fullName>
    </recommendedName>
</protein>
<evidence type="ECO:0000256" key="4">
    <source>
        <dbReference type="ARBA" id="ARBA00023163"/>
    </source>
</evidence>
<dbReference type="PROSITE" id="PS50888">
    <property type="entry name" value="BHLH"/>
    <property type="match status" value="1"/>
</dbReference>
<evidence type="ECO:0000259" key="8">
    <source>
        <dbReference type="PROSITE" id="PS50888"/>
    </source>
</evidence>
<feature type="region of interest" description="Disordered" evidence="7">
    <location>
        <begin position="293"/>
        <end position="318"/>
    </location>
</feature>
<dbReference type="PhylomeDB" id="E9FSX8"/>
<keyword evidence="10" id="KW-1185">Reference proteome</keyword>
<dbReference type="CDD" id="cd11419">
    <property type="entry name" value="bHLHzip_TFAP4"/>
    <property type="match status" value="1"/>
</dbReference>
<keyword evidence="6" id="KW-0175">Coiled coil</keyword>
<accession>E9FSX8</accession>
<dbReference type="FunCoup" id="E9FSX8">
    <property type="interactions" value="410"/>
</dbReference>
<dbReference type="InterPro" id="IPR036638">
    <property type="entry name" value="HLH_DNA-bd_sf"/>
</dbReference>
<name>E9FSX8_DAPPU</name>
<dbReference type="PANTHER" id="PTHR15741:SF27">
    <property type="entry name" value="TRANSCRIPTION FACTOR AP-4"/>
    <property type="match status" value="1"/>
</dbReference>
<dbReference type="AlphaFoldDB" id="E9FSX8"/>
<dbReference type="eggNOG" id="KOG0561">
    <property type="taxonomic scope" value="Eukaryota"/>
</dbReference>
<dbReference type="GO" id="GO:0000978">
    <property type="term" value="F:RNA polymerase II cis-regulatory region sequence-specific DNA binding"/>
    <property type="evidence" value="ECO:0000318"/>
    <property type="project" value="GO_Central"/>
</dbReference>
<dbReference type="GO" id="GO:0006357">
    <property type="term" value="P:regulation of transcription by RNA polymerase II"/>
    <property type="evidence" value="ECO:0000318"/>
    <property type="project" value="GO_Central"/>
</dbReference>
<comment type="subcellular location">
    <subcellularLocation>
        <location evidence="1">Nucleus</location>
    </subcellularLocation>
</comment>
<dbReference type="STRING" id="6669.E9FSX8"/>
<dbReference type="Pfam" id="PF00010">
    <property type="entry name" value="HLH"/>
    <property type="match status" value="1"/>
</dbReference>
<dbReference type="GO" id="GO:0000981">
    <property type="term" value="F:DNA-binding transcription factor activity, RNA polymerase II-specific"/>
    <property type="evidence" value="ECO:0000318"/>
    <property type="project" value="GO_Central"/>
</dbReference>
<dbReference type="InParanoid" id="E9FSX8"/>
<dbReference type="InterPro" id="IPR052207">
    <property type="entry name" value="Max-like/E-box_TFs"/>
</dbReference>
<dbReference type="EMBL" id="GL732524">
    <property type="protein sequence ID" value="EFX89268.1"/>
    <property type="molecule type" value="Genomic_DNA"/>
</dbReference>
<evidence type="ECO:0000313" key="9">
    <source>
        <dbReference type="EMBL" id="EFX89268.1"/>
    </source>
</evidence>
<dbReference type="SMART" id="SM00353">
    <property type="entry name" value="HLH"/>
    <property type="match status" value="1"/>
</dbReference>
<keyword evidence="4" id="KW-0804">Transcription</keyword>
<gene>
    <name evidence="9" type="ORF">DAPPUDRAFT_303137</name>
</gene>
<dbReference type="Gene3D" id="4.10.280.10">
    <property type="entry name" value="Helix-loop-helix DNA-binding domain"/>
    <property type="match status" value="1"/>
</dbReference>
<keyword evidence="3" id="KW-0238">DNA-binding</keyword>
<sequence>MSIMFNKAGDKRRHDDVLRHDEEVIGSLCSLGDSSPQESMEGGWVDEKRVRREIANSNERRRMQSINSGFQSLRTLLPQSEGEKLSKAAILQQTTEYIYQLEQEKTRLVAQNCHLKRLLGPLKSKDLTESTEIPLSPENMSEVTVGGEDVLLSGVSTKKKIQDPVPLEKEKRKGMLSGEAYSRAVDRLRKEVNESKALLESERKLRLKLEEQIHALEAQLQLQIDVPEVDNSEEITAHILGRKPNLPQKMFKSEAHDEDSDLISAARNASGNSNQRWNNNKRCTSVARRSVVTTAAMSPSLNRRDSTASPSSSNDHNQVQFMNTQSNMMTSLPAHLVLDDRPNSRTGSLLEAAMMAEPKVEVELASRVPSPALSLSMAGGPASPASSLPLSSLPVLSFQLPPHLAHLSHLAHGDGSSSPIVLQHAGEEVTFVDIDTPFSSDSKSYLAATSRQNLETIVEAIRHLEGDHLFNDDASGSRKGQLVEVEIDTEGEAIGCSLVVTSAQDELQSEDGLDEQEHPMQLTITEDQDVGEMITVSTEAEVDTNSDVLDDGEMVHGPNVIIVKRV</sequence>
<keyword evidence="2" id="KW-0805">Transcription regulation</keyword>
<evidence type="ECO:0000256" key="1">
    <source>
        <dbReference type="ARBA" id="ARBA00004123"/>
    </source>
</evidence>
<dbReference type="SUPFAM" id="SSF47459">
    <property type="entry name" value="HLH, helix-loop-helix DNA-binding domain"/>
    <property type="match status" value="1"/>
</dbReference>
<evidence type="ECO:0000256" key="6">
    <source>
        <dbReference type="SAM" id="Coils"/>
    </source>
</evidence>
<dbReference type="Proteomes" id="UP000000305">
    <property type="component" value="Unassembled WGS sequence"/>
</dbReference>
<dbReference type="PANTHER" id="PTHR15741">
    <property type="entry name" value="BASIC HELIX-LOOP-HELIX ZIP TRANSCRIPTION FACTOR"/>
    <property type="match status" value="1"/>
</dbReference>
<evidence type="ECO:0000256" key="3">
    <source>
        <dbReference type="ARBA" id="ARBA00023125"/>
    </source>
</evidence>
<dbReference type="GO" id="GO:0005634">
    <property type="term" value="C:nucleus"/>
    <property type="evidence" value="ECO:0000318"/>
    <property type="project" value="GO_Central"/>
</dbReference>
<proteinExistence type="predicted"/>
<feature type="coiled-coil region" evidence="6">
    <location>
        <begin position="185"/>
        <end position="226"/>
    </location>
</feature>
<reference evidence="9 10" key="1">
    <citation type="journal article" date="2011" name="Science">
        <title>The ecoresponsive genome of Daphnia pulex.</title>
        <authorList>
            <person name="Colbourne J.K."/>
            <person name="Pfrender M.E."/>
            <person name="Gilbert D."/>
            <person name="Thomas W.K."/>
            <person name="Tucker A."/>
            <person name="Oakley T.H."/>
            <person name="Tokishita S."/>
            <person name="Aerts A."/>
            <person name="Arnold G.J."/>
            <person name="Basu M.K."/>
            <person name="Bauer D.J."/>
            <person name="Caceres C.E."/>
            <person name="Carmel L."/>
            <person name="Casola C."/>
            <person name="Choi J.H."/>
            <person name="Detter J.C."/>
            <person name="Dong Q."/>
            <person name="Dusheyko S."/>
            <person name="Eads B.D."/>
            <person name="Frohlich T."/>
            <person name="Geiler-Samerotte K.A."/>
            <person name="Gerlach D."/>
            <person name="Hatcher P."/>
            <person name="Jogdeo S."/>
            <person name="Krijgsveld J."/>
            <person name="Kriventseva E.V."/>
            <person name="Kultz D."/>
            <person name="Laforsch C."/>
            <person name="Lindquist E."/>
            <person name="Lopez J."/>
            <person name="Manak J.R."/>
            <person name="Muller J."/>
            <person name="Pangilinan J."/>
            <person name="Patwardhan R.P."/>
            <person name="Pitluck S."/>
            <person name="Pritham E.J."/>
            <person name="Rechtsteiner A."/>
            <person name="Rho M."/>
            <person name="Rogozin I.B."/>
            <person name="Sakarya O."/>
            <person name="Salamov A."/>
            <person name="Schaack S."/>
            <person name="Shapiro H."/>
            <person name="Shiga Y."/>
            <person name="Skalitzky C."/>
            <person name="Smith Z."/>
            <person name="Souvorov A."/>
            <person name="Sung W."/>
            <person name="Tang Z."/>
            <person name="Tsuchiya D."/>
            <person name="Tu H."/>
            <person name="Vos H."/>
            <person name="Wang M."/>
            <person name="Wolf Y.I."/>
            <person name="Yamagata H."/>
            <person name="Yamada T."/>
            <person name="Ye Y."/>
            <person name="Shaw J.R."/>
            <person name="Andrews J."/>
            <person name="Crease T.J."/>
            <person name="Tang H."/>
            <person name="Lucas S.M."/>
            <person name="Robertson H.M."/>
            <person name="Bork P."/>
            <person name="Koonin E.V."/>
            <person name="Zdobnov E.M."/>
            <person name="Grigoriev I.V."/>
            <person name="Lynch M."/>
            <person name="Boore J.L."/>
        </authorList>
    </citation>
    <scope>NUCLEOTIDE SEQUENCE [LARGE SCALE GENOMIC DNA]</scope>
</reference>
<evidence type="ECO:0000256" key="5">
    <source>
        <dbReference type="ARBA" id="ARBA00023242"/>
    </source>
</evidence>
<dbReference type="HOGENOM" id="CLU_481681_0_0_1"/>
<dbReference type="GO" id="GO:0046983">
    <property type="term" value="F:protein dimerization activity"/>
    <property type="evidence" value="ECO:0007669"/>
    <property type="project" value="InterPro"/>
</dbReference>
<organism evidence="9 10">
    <name type="scientific">Daphnia pulex</name>
    <name type="common">Water flea</name>
    <dbReference type="NCBI Taxonomy" id="6669"/>
    <lineage>
        <taxon>Eukaryota</taxon>
        <taxon>Metazoa</taxon>
        <taxon>Ecdysozoa</taxon>
        <taxon>Arthropoda</taxon>
        <taxon>Crustacea</taxon>
        <taxon>Branchiopoda</taxon>
        <taxon>Diplostraca</taxon>
        <taxon>Cladocera</taxon>
        <taxon>Anomopoda</taxon>
        <taxon>Daphniidae</taxon>
        <taxon>Daphnia</taxon>
    </lineage>
</organism>
<dbReference type="FunFam" id="4.10.280.10:FF:000036">
    <property type="entry name" value="Transcription factor AP-4"/>
    <property type="match status" value="1"/>
</dbReference>
<feature type="domain" description="BHLH" evidence="8">
    <location>
        <begin position="50"/>
        <end position="101"/>
    </location>
</feature>
<dbReference type="OrthoDB" id="10029128at2759"/>
<evidence type="ECO:0000313" key="10">
    <source>
        <dbReference type="Proteomes" id="UP000000305"/>
    </source>
</evidence>
<evidence type="ECO:0000256" key="7">
    <source>
        <dbReference type="SAM" id="MobiDB-lite"/>
    </source>
</evidence>
<dbReference type="InterPro" id="IPR011598">
    <property type="entry name" value="bHLH_dom"/>
</dbReference>